<evidence type="ECO:0000313" key="1">
    <source>
        <dbReference type="EMBL" id="OWR44435.1"/>
    </source>
</evidence>
<dbReference type="Proteomes" id="UP000007151">
    <property type="component" value="Unassembled WGS sequence"/>
</dbReference>
<dbReference type="AlphaFoldDB" id="A0A212ESG3"/>
<comment type="caution">
    <text evidence="1">The sequence shown here is derived from an EMBL/GenBank/DDBJ whole genome shotgun (WGS) entry which is preliminary data.</text>
</comment>
<dbReference type="EMBL" id="AGBW02012788">
    <property type="protein sequence ID" value="OWR44435.1"/>
    <property type="molecule type" value="Genomic_DNA"/>
</dbReference>
<dbReference type="eggNOG" id="ENOG502TCPQ">
    <property type="taxonomic scope" value="Eukaryota"/>
</dbReference>
<gene>
    <name evidence="1" type="ORF">KGM_210322</name>
</gene>
<evidence type="ECO:0000313" key="2">
    <source>
        <dbReference type="Proteomes" id="UP000007151"/>
    </source>
</evidence>
<name>A0A212ESG3_DANPL</name>
<reference evidence="1 2" key="1">
    <citation type="journal article" date="2011" name="Cell">
        <title>The monarch butterfly genome yields insights into long-distance migration.</title>
        <authorList>
            <person name="Zhan S."/>
            <person name="Merlin C."/>
            <person name="Boore J.L."/>
            <person name="Reppert S.M."/>
        </authorList>
    </citation>
    <scope>NUCLEOTIDE SEQUENCE [LARGE SCALE GENOMIC DNA]</scope>
    <source>
        <strain evidence="1">F-2</strain>
    </source>
</reference>
<accession>A0A212ESG3</accession>
<sequence length="192" mass="21127">MLLPEARLNAKLWINIKISSGLANKMTVTRVMLKQLCQETTERFKSPTKFKMNKCPTNIIVRVLILASLPYSSTLNLPSGDPAPGRSPGPPINIINKNLEGIGDKLETNIKIPIDDTIYDEVTTNDEIATTAVSEASVSERIVGDACAFARIPSDSEDIVTLSERNSDINVTFTHSVFEAEELVRGFDYEGK</sequence>
<organism evidence="1 2">
    <name type="scientific">Danaus plexippus plexippus</name>
    <dbReference type="NCBI Taxonomy" id="278856"/>
    <lineage>
        <taxon>Eukaryota</taxon>
        <taxon>Metazoa</taxon>
        <taxon>Ecdysozoa</taxon>
        <taxon>Arthropoda</taxon>
        <taxon>Hexapoda</taxon>
        <taxon>Insecta</taxon>
        <taxon>Pterygota</taxon>
        <taxon>Neoptera</taxon>
        <taxon>Endopterygota</taxon>
        <taxon>Lepidoptera</taxon>
        <taxon>Glossata</taxon>
        <taxon>Ditrysia</taxon>
        <taxon>Papilionoidea</taxon>
        <taxon>Nymphalidae</taxon>
        <taxon>Danainae</taxon>
        <taxon>Danaini</taxon>
        <taxon>Danaina</taxon>
        <taxon>Danaus</taxon>
        <taxon>Danaus</taxon>
    </lineage>
</organism>
<protein>
    <submittedName>
        <fullName evidence="1">Uncharacterized protein</fullName>
    </submittedName>
</protein>
<keyword evidence="2" id="KW-1185">Reference proteome</keyword>
<proteinExistence type="predicted"/>
<dbReference type="InParanoid" id="A0A212ESG3"/>
<dbReference type="KEGG" id="dpl:KGM_210322"/>